<sequence length="232" mass="25511">MSSRPLKRVNYSIYLDPVNSNADRYAVGVMQGWAKDRKEMMSDPSAGVALHYSLHMHKNIYLAGMFLYLLNPALSNALAGSLTEERIKIDTLEQQLENCGLALPSTKPSLPALDTHALIDELKAAVNMKSLMDEIQQIKAGLVESNTVTAAVQNGLSESDIAALQQNLAAEIKAHSQHREIAELKALLKTQNQLIKSLSNGQPLPEIEKSEPELDLSQQIANIQKVKKKGIF</sequence>
<dbReference type="Proteomes" id="UP000240987">
    <property type="component" value="Unassembled WGS sequence"/>
</dbReference>
<reference evidence="1 2" key="1">
    <citation type="submission" date="2018-01" db="EMBL/GenBank/DDBJ databases">
        <title>Whole genome sequencing of Histamine producing bacteria.</title>
        <authorList>
            <person name="Butler K."/>
        </authorList>
    </citation>
    <scope>NUCLEOTIDE SEQUENCE [LARGE SCALE GENOMIC DNA]</scope>
    <source>
        <strain evidence="1 2">JCM 12947</strain>
    </source>
</reference>
<dbReference type="AlphaFoldDB" id="A0A2T3JE27"/>
<dbReference type="OrthoDB" id="6263428at2"/>
<gene>
    <name evidence="1" type="ORF">C9J12_15670</name>
</gene>
<comment type="caution">
    <text evidence="1">The sequence shown here is derived from an EMBL/GenBank/DDBJ whole genome shotgun (WGS) entry which is preliminary data.</text>
</comment>
<name>A0A2T3JE27_9GAMM</name>
<evidence type="ECO:0000313" key="2">
    <source>
        <dbReference type="Proteomes" id="UP000240987"/>
    </source>
</evidence>
<dbReference type="RefSeq" id="WP_107243576.1">
    <property type="nucleotide sequence ID" value="NZ_PYMJ01000016.1"/>
</dbReference>
<accession>A0A2T3JE27</accession>
<protein>
    <submittedName>
        <fullName evidence="1">Uncharacterized protein</fullName>
    </submittedName>
</protein>
<keyword evidence="2" id="KW-1185">Reference proteome</keyword>
<organism evidence="1 2">
    <name type="scientific">Photobacterium frigidiphilum</name>
    <dbReference type="NCBI Taxonomy" id="264736"/>
    <lineage>
        <taxon>Bacteria</taxon>
        <taxon>Pseudomonadati</taxon>
        <taxon>Pseudomonadota</taxon>
        <taxon>Gammaproteobacteria</taxon>
        <taxon>Vibrionales</taxon>
        <taxon>Vibrionaceae</taxon>
        <taxon>Photobacterium</taxon>
    </lineage>
</organism>
<proteinExistence type="predicted"/>
<dbReference type="EMBL" id="PYMJ01000016">
    <property type="protein sequence ID" value="PSU47168.1"/>
    <property type="molecule type" value="Genomic_DNA"/>
</dbReference>
<evidence type="ECO:0000313" key="1">
    <source>
        <dbReference type="EMBL" id="PSU47168.1"/>
    </source>
</evidence>